<dbReference type="Proteomes" id="UP000053690">
    <property type="component" value="Unassembled WGS sequence"/>
</dbReference>
<dbReference type="OrthoDB" id="6555107at2"/>
<evidence type="ECO:0008006" key="4">
    <source>
        <dbReference type="Google" id="ProtNLM"/>
    </source>
</evidence>
<evidence type="ECO:0000313" key="3">
    <source>
        <dbReference type="Proteomes" id="UP000053690"/>
    </source>
</evidence>
<feature type="chain" id="PRO_5007054410" description="Outer membrane protein beta-barrel domain-containing protein" evidence="1">
    <location>
        <begin position="27"/>
        <end position="261"/>
    </location>
</feature>
<dbReference type="STRING" id="1685378.AVO44_08370"/>
<organism evidence="2 3">
    <name type="scientific">Ruegeria profundi</name>
    <dbReference type="NCBI Taxonomy" id="1685378"/>
    <lineage>
        <taxon>Bacteria</taxon>
        <taxon>Pseudomonadati</taxon>
        <taxon>Pseudomonadota</taxon>
        <taxon>Alphaproteobacteria</taxon>
        <taxon>Rhodobacterales</taxon>
        <taxon>Roseobacteraceae</taxon>
        <taxon>Ruegeria</taxon>
    </lineage>
</organism>
<proteinExistence type="predicted"/>
<keyword evidence="1" id="KW-0732">Signal</keyword>
<sequence length="261" mass="27986">MNIGTLKARFVGVAIAVAAGGAPAMAQDDGLSSWDWTAEAYFWGADLGGETTSGDDINMPIDDIIDDLKFGVMGSIFAEKGDWLLFADAFYLDLGDSDDVSANIGPIDVDVRGSFDLKGFSSTFGAGYKIMQNAGTTLHAVGGVRFLWLDSEVEVNATESISGSPIDGQVITDKEVGNNWDAIIGLRGVTELNDKWYLSYYGDVGAGNSELTWQASLAANYRMARADLVFGYRYLDFDLDDFGPIDDLNLGGPFVGVKVSF</sequence>
<gene>
    <name evidence="2" type="ORF">AVO44_08370</name>
</gene>
<keyword evidence="3" id="KW-1185">Reference proteome</keyword>
<dbReference type="AlphaFoldDB" id="A0A0X3TU30"/>
<name>A0A0X3TU30_9RHOB</name>
<accession>A0A0X3TU30</accession>
<evidence type="ECO:0000313" key="2">
    <source>
        <dbReference type="EMBL" id="KUJ79243.1"/>
    </source>
</evidence>
<evidence type="ECO:0000256" key="1">
    <source>
        <dbReference type="SAM" id="SignalP"/>
    </source>
</evidence>
<reference evidence="3" key="1">
    <citation type="submission" date="2015-12" db="EMBL/GenBank/DDBJ databases">
        <authorList>
            <person name="Zhang G."/>
            <person name="Stingl U."/>
        </authorList>
    </citation>
    <scope>NUCLEOTIDE SEQUENCE [LARGE SCALE GENOMIC DNA]</scope>
    <source>
        <strain evidence="3">ZGT108</strain>
    </source>
</reference>
<feature type="signal peptide" evidence="1">
    <location>
        <begin position="1"/>
        <end position="26"/>
    </location>
</feature>
<protein>
    <recommendedName>
        <fullName evidence="4">Outer membrane protein beta-barrel domain-containing protein</fullName>
    </recommendedName>
</protein>
<dbReference type="EMBL" id="LQBP01000004">
    <property type="protein sequence ID" value="KUJ79243.1"/>
    <property type="molecule type" value="Genomic_DNA"/>
</dbReference>
<comment type="caution">
    <text evidence="2">The sequence shown here is derived from an EMBL/GenBank/DDBJ whole genome shotgun (WGS) entry which is preliminary data.</text>
</comment>